<comment type="caution">
    <text evidence="1">The sequence shown here is derived from an EMBL/GenBank/DDBJ whole genome shotgun (WGS) entry which is preliminary data.</text>
</comment>
<protein>
    <recommendedName>
        <fullName evidence="3">F-box domain-containing protein</fullName>
    </recommendedName>
</protein>
<dbReference type="Proteomes" id="UP000183567">
    <property type="component" value="Unassembled WGS sequence"/>
</dbReference>
<dbReference type="EMBL" id="LVVM01003305">
    <property type="protein sequence ID" value="OJA15147.1"/>
    <property type="molecule type" value="Genomic_DNA"/>
</dbReference>
<evidence type="ECO:0000313" key="2">
    <source>
        <dbReference type="Proteomes" id="UP000183567"/>
    </source>
</evidence>
<dbReference type="SUPFAM" id="SSF52047">
    <property type="entry name" value="RNI-like"/>
    <property type="match status" value="1"/>
</dbReference>
<organism evidence="1 2">
    <name type="scientific">Rhizopogon vesiculosus</name>
    <dbReference type="NCBI Taxonomy" id="180088"/>
    <lineage>
        <taxon>Eukaryota</taxon>
        <taxon>Fungi</taxon>
        <taxon>Dikarya</taxon>
        <taxon>Basidiomycota</taxon>
        <taxon>Agaricomycotina</taxon>
        <taxon>Agaricomycetes</taxon>
        <taxon>Agaricomycetidae</taxon>
        <taxon>Boletales</taxon>
        <taxon>Suillineae</taxon>
        <taxon>Rhizopogonaceae</taxon>
        <taxon>Rhizopogon</taxon>
    </lineage>
</organism>
<dbReference type="OrthoDB" id="2673829at2759"/>
<dbReference type="InterPro" id="IPR032675">
    <property type="entry name" value="LRR_dom_sf"/>
</dbReference>
<evidence type="ECO:0000313" key="1">
    <source>
        <dbReference type="EMBL" id="OJA15147.1"/>
    </source>
</evidence>
<dbReference type="AlphaFoldDB" id="A0A1J8Q590"/>
<name>A0A1J8Q590_9AGAM</name>
<keyword evidence="2" id="KW-1185">Reference proteome</keyword>
<sequence length="442" mass="49965">MECSIYKQTLKRPLFSEEWKIFNYYASRIRSLFIYRELIDEIDHQVMKVLVSAPSPTLLPNLHSLEWWDERDSLLPLLQALLAPTIRSLMLFRPIAGNHSFAKSALLASLAARCPHIEEFVCPYSRNSDEHSDSVSESVCGWSKLVRIETGVLNTRALAHLASLPSLKFLDFVSCGFVNSTQPNSIPTFTSKLDEISITAPSLPIRILRNVHFASCQSVVLRHDDYDSLLSNPLDILDLIASLSQCFSSVEKLAVKFSSLLVNNLTDPRFVLSFKAVTPLLSFNCLRTVNLSYFCASAIDDAAVKMMAQSWPQLERLYLGSRSRWPIPPCLTFTGIVHLIRHCQHLHDIAVPFRASLMDNDSEPFSETVPNAKITHIYVMKSPIDAAIVAALACQLHTLLPNLTDMRQYFPWNPLCYTQGLKRSVEWGRVEELLKELVKDAK</sequence>
<dbReference type="Gene3D" id="3.80.10.10">
    <property type="entry name" value="Ribonuclease Inhibitor"/>
    <property type="match status" value="1"/>
</dbReference>
<reference evidence="1 2" key="1">
    <citation type="submission" date="2016-03" db="EMBL/GenBank/DDBJ databases">
        <title>Comparative genomics of the ectomycorrhizal sister species Rhizopogon vinicolor and Rhizopogon vesiculosus (Basidiomycota: Boletales) reveals a divergence of the mating type B locus.</title>
        <authorList>
            <person name="Mujic A.B."/>
            <person name="Kuo A."/>
            <person name="Tritt A."/>
            <person name="Lipzen A."/>
            <person name="Chen C."/>
            <person name="Johnson J."/>
            <person name="Sharma A."/>
            <person name="Barry K."/>
            <person name="Grigoriev I.V."/>
            <person name="Spatafora J.W."/>
        </authorList>
    </citation>
    <scope>NUCLEOTIDE SEQUENCE [LARGE SCALE GENOMIC DNA]</scope>
    <source>
        <strain evidence="1 2">AM-OR11-056</strain>
    </source>
</reference>
<proteinExistence type="predicted"/>
<accession>A0A1J8Q590</accession>
<evidence type="ECO:0008006" key="3">
    <source>
        <dbReference type="Google" id="ProtNLM"/>
    </source>
</evidence>
<gene>
    <name evidence="1" type="ORF">AZE42_04696</name>
</gene>